<keyword evidence="4" id="KW-1185">Reference proteome</keyword>
<dbReference type="InterPro" id="IPR003593">
    <property type="entry name" value="AAA+_ATPase"/>
</dbReference>
<dbReference type="EMBL" id="FOYN01000003">
    <property type="protein sequence ID" value="SFR47639.1"/>
    <property type="molecule type" value="Genomic_DNA"/>
</dbReference>
<feature type="compositionally biased region" description="Basic and acidic residues" evidence="1">
    <location>
        <begin position="11"/>
        <end position="23"/>
    </location>
</feature>
<dbReference type="AlphaFoldDB" id="A0A1I6GZN3"/>
<dbReference type="InterPro" id="IPR011704">
    <property type="entry name" value="ATPase_dyneun-rel_AAA"/>
</dbReference>
<dbReference type="PANTHER" id="PTHR37291">
    <property type="entry name" value="5-METHYLCYTOSINE-SPECIFIC RESTRICTION ENZYME B"/>
    <property type="match status" value="1"/>
</dbReference>
<dbReference type="STRING" id="35743.SAMN04487937_2224"/>
<reference evidence="4" key="1">
    <citation type="submission" date="2016-10" db="EMBL/GenBank/DDBJ databases">
        <authorList>
            <person name="Varghese N."/>
            <person name="Submissions S."/>
        </authorList>
    </citation>
    <scope>NUCLEOTIDE SEQUENCE [LARGE SCALE GENOMIC DNA]</scope>
    <source>
        <strain evidence="4">RD 26</strain>
    </source>
</reference>
<dbReference type="GO" id="GO:0016887">
    <property type="term" value="F:ATP hydrolysis activity"/>
    <property type="evidence" value="ECO:0007669"/>
    <property type="project" value="InterPro"/>
</dbReference>
<feature type="region of interest" description="Disordered" evidence="1">
    <location>
        <begin position="1"/>
        <end position="25"/>
    </location>
</feature>
<evidence type="ECO:0000259" key="2">
    <source>
        <dbReference type="SMART" id="SM00382"/>
    </source>
</evidence>
<gene>
    <name evidence="3" type="ORF">SAMN04487937_2224</name>
</gene>
<evidence type="ECO:0000256" key="1">
    <source>
        <dbReference type="SAM" id="MobiDB-lite"/>
    </source>
</evidence>
<dbReference type="InterPro" id="IPR027417">
    <property type="entry name" value="P-loop_NTPase"/>
</dbReference>
<dbReference type="RefSeq" id="WP_092921969.1">
    <property type="nucleotide sequence ID" value="NZ_FOYN01000003.1"/>
</dbReference>
<dbReference type="SMART" id="SM00382">
    <property type="entry name" value="AAA"/>
    <property type="match status" value="1"/>
</dbReference>
<protein>
    <submittedName>
        <fullName evidence="3">5-methylcytosine-specific restriction enzyme B</fullName>
    </submittedName>
</protein>
<evidence type="ECO:0000313" key="3">
    <source>
        <dbReference type="EMBL" id="SFR47639.1"/>
    </source>
</evidence>
<dbReference type="OrthoDB" id="9837at2157"/>
<dbReference type="InterPro" id="IPR052934">
    <property type="entry name" value="Methyl-DNA_Rec/Restrict_Enz"/>
</dbReference>
<dbReference type="PANTHER" id="PTHR37291:SF1">
    <property type="entry name" value="TYPE IV METHYL-DIRECTED RESTRICTION ENZYME ECOKMCRB SUBUNIT"/>
    <property type="match status" value="1"/>
</dbReference>
<sequence>MSYTETTYSKTDLKEDSLRREYETDPSTAARIVRGVEDEEAMRYLVEEVKIDKQHEQDQHLGDIKRAILESDVCSDDLKQVVSTRGDETPKEVLVPNDVQQDAAAAINAGKPLVLYGPTGTGKTTFAKQLARNVGIGYSLNTATPSWTEKDIIGGVEPDYEGGEVSYRKELGCVSEAVVRARDFGGEYVVIIDEITRADISRIFGKLYTAIENPHQTVFETDEGRLITLDENVTIICTMNMSDRTVHELDDAITRRFAMVKVADYPTDKIDSLFETWMAEYAPDVKSSKPIELFKTDHRWLNNGSADGGPIMEFGPMHYRDVIEFIGENINDGGSGDGIYEDVEEAIGRAFRTYLTPRLLNTASYPQVKQLIEHYERLDNQFEIADLSPALELAQSRLTTEQQKMGARE</sequence>
<dbReference type="CDD" id="cd00009">
    <property type="entry name" value="AAA"/>
    <property type="match status" value="1"/>
</dbReference>
<organism evidence="3 4">
    <name type="scientific">Halorubrum sodomense</name>
    <dbReference type="NCBI Taxonomy" id="35743"/>
    <lineage>
        <taxon>Archaea</taxon>
        <taxon>Methanobacteriati</taxon>
        <taxon>Methanobacteriota</taxon>
        <taxon>Stenosarchaea group</taxon>
        <taxon>Halobacteria</taxon>
        <taxon>Halobacteriales</taxon>
        <taxon>Haloferacaceae</taxon>
        <taxon>Halorubrum</taxon>
    </lineage>
</organism>
<name>A0A1I6GZN3_HALSD</name>
<evidence type="ECO:0000313" key="4">
    <source>
        <dbReference type="Proteomes" id="UP000198932"/>
    </source>
</evidence>
<accession>A0A1I6GZN3</accession>
<dbReference type="Proteomes" id="UP000198932">
    <property type="component" value="Unassembled WGS sequence"/>
</dbReference>
<dbReference type="GO" id="GO:0005524">
    <property type="term" value="F:ATP binding"/>
    <property type="evidence" value="ECO:0007669"/>
    <property type="project" value="InterPro"/>
</dbReference>
<feature type="compositionally biased region" description="Polar residues" evidence="1">
    <location>
        <begin position="1"/>
        <end position="10"/>
    </location>
</feature>
<dbReference type="SUPFAM" id="SSF52540">
    <property type="entry name" value="P-loop containing nucleoside triphosphate hydrolases"/>
    <property type="match status" value="1"/>
</dbReference>
<proteinExistence type="predicted"/>
<feature type="domain" description="AAA+ ATPase" evidence="2">
    <location>
        <begin position="109"/>
        <end position="267"/>
    </location>
</feature>
<dbReference type="Pfam" id="PF07728">
    <property type="entry name" value="AAA_5"/>
    <property type="match status" value="1"/>
</dbReference>
<dbReference type="Gene3D" id="3.40.50.300">
    <property type="entry name" value="P-loop containing nucleotide triphosphate hydrolases"/>
    <property type="match status" value="1"/>
</dbReference>